<dbReference type="Pfam" id="PF24608">
    <property type="entry name" value="PDDEXK_15"/>
    <property type="match status" value="1"/>
</dbReference>
<proteinExistence type="predicted"/>
<keyword evidence="2" id="KW-1185">Reference proteome</keyword>
<reference evidence="1 2" key="1">
    <citation type="submission" date="2020-09" db="EMBL/GenBank/DDBJ databases">
        <authorList>
            <person name="Gold N."/>
            <person name="Khalifa L."/>
            <person name="Gelman D."/>
            <person name="Alkalay-Oren S."/>
            <person name="Coppenhagen-Glazer S."/>
            <person name="Hazan R."/>
        </authorList>
    </citation>
    <scope>NUCLEOTIDE SEQUENCE [LARGE SCALE GENOMIC DNA]</scope>
</reference>
<dbReference type="Proteomes" id="UP000594510">
    <property type="component" value="Segment"/>
</dbReference>
<evidence type="ECO:0000313" key="1">
    <source>
        <dbReference type="EMBL" id="QPI18353.1"/>
    </source>
</evidence>
<evidence type="ECO:0000313" key="2">
    <source>
        <dbReference type="Proteomes" id="UP000594510"/>
    </source>
</evidence>
<organism evidence="1 2">
    <name type="scientific">Enterococcus phage EFGrNG</name>
    <dbReference type="NCBI Taxonomy" id="2777301"/>
    <lineage>
        <taxon>Viruses</taxon>
        <taxon>Duplodnaviria</taxon>
        <taxon>Heunggongvirae</taxon>
        <taxon>Uroviricota</taxon>
        <taxon>Caudoviricetes</taxon>
        <taxon>Herelleviridae</taxon>
        <taxon>Brockvirinae</taxon>
        <taxon>Schiekvirus</taxon>
        <taxon>Schiekvirus Efgrng</taxon>
    </lineage>
</organism>
<sequence length="241" mass="27823">MSLDVNVLKKGMTRVPMTDYSAVGRKSKSKGARFELETAKNLSKWWGHDFHRVPASGGLHWKGSNNVVGDIVAPIEAGFPFVVECKNREEWTIENLFLNNKEIKNWWAQVVGDAKESGKIPMLIFTRNRAKTFVMMAYNEDLIKEIEDRGYPLMVSNVEYVDGYKDTHCYKTFTTVLEAITSFKPRKSQGEEHLLHYFNPKEYDWQKSGLVRETKKMEEAKQLDVEESLDLLVNSYLEGEK</sequence>
<protein>
    <recommendedName>
        <fullName evidence="3">Resolvase</fullName>
    </recommendedName>
</protein>
<dbReference type="EMBL" id="MW004545">
    <property type="protein sequence ID" value="QPI18353.1"/>
    <property type="molecule type" value="Genomic_DNA"/>
</dbReference>
<dbReference type="InterPro" id="IPR056931">
    <property type="entry name" value="D14-like"/>
</dbReference>
<evidence type="ECO:0008006" key="3">
    <source>
        <dbReference type="Google" id="ProtNLM"/>
    </source>
</evidence>
<dbReference type="GO" id="GO:0003676">
    <property type="term" value="F:nucleic acid binding"/>
    <property type="evidence" value="ECO:0007669"/>
    <property type="project" value="InterPro"/>
</dbReference>
<dbReference type="InterPro" id="IPR011856">
    <property type="entry name" value="tRNA_endonuc-like_dom_sf"/>
</dbReference>
<accession>A0A7S9SWB8</accession>
<dbReference type="Gene3D" id="3.40.1350.10">
    <property type="match status" value="1"/>
</dbReference>
<name>A0A7S9SWB8_9CAUD</name>